<dbReference type="InterPro" id="IPR017853">
    <property type="entry name" value="GH"/>
</dbReference>
<keyword evidence="1" id="KW-0732">Signal</keyword>
<keyword evidence="3" id="KW-1185">Reference proteome</keyword>
<reference evidence="2" key="1">
    <citation type="journal article" date="2016" name="Front. Microbiol.">
        <title>Genome Sequence of the Piezophilic, Mesophilic Sulfate-Reducing Bacterium Desulfovibrio indicus J2T.</title>
        <authorList>
            <person name="Cao J."/>
            <person name="Maignien L."/>
            <person name="Shao Z."/>
            <person name="Alain K."/>
            <person name="Jebbar M."/>
        </authorList>
    </citation>
    <scope>NUCLEOTIDE SEQUENCE</scope>
    <source>
        <strain evidence="2">JCM 32048</strain>
    </source>
</reference>
<evidence type="ECO:0008006" key="4">
    <source>
        <dbReference type="Google" id="ProtNLM"/>
    </source>
</evidence>
<feature type="signal peptide" evidence="1">
    <location>
        <begin position="1"/>
        <end position="38"/>
    </location>
</feature>
<protein>
    <recommendedName>
        <fullName evidence="4">Calcium-binding protein</fullName>
    </recommendedName>
</protein>
<dbReference type="AlphaFoldDB" id="A0AA37HEH4"/>
<evidence type="ECO:0000313" key="3">
    <source>
        <dbReference type="Proteomes" id="UP001055286"/>
    </source>
</evidence>
<evidence type="ECO:0000256" key="1">
    <source>
        <dbReference type="SAM" id="SignalP"/>
    </source>
</evidence>
<evidence type="ECO:0000313" key="2">
    <source>
        <dbReference type="EMBL" id="GJD64258.1"/>
    </source>
</evidence>
<dbReference type="Proteomes" id="UP001055286">
    <property type="component" value="Unassembled WGS sequence"/>
</dbReference>
<proteinExistence type="predicted"/>
<gene>
    <name evidence="2" type="ORF">MPEAHAMD_4439</name>
</gene>
<dbReference type="SUPFAM" id="SSF51445">
    <property type="entry name" value="(Trans)glycosidases"/>
    <property type="match status" value="1"/>
</dbReference>
<sequence>MTDRKTGPAPTARLTQIRSWAAAALGLLAGLAALPVTARTEAPDIAAVRAADVLDFLGVNTHIAYTDSRYADAEKVIDALRFLRIKQVRDSIPNPAIPGNGWYNYPTVAQAGIRFNFLAGSGEVDLKDAVARLEQFEQRTPGAILSVEGPNEYNNWPFPFNGKTGNEAAVEFQNALDAGLRKSPLLKHIPMYNLTTWPPAFGRYDQLTIHAYPKGGEQPRAAIDQDIEKFSHDGRFFPASLTEIGYYTLQKRIGWGGVDALTQARLTLNTVLLTKQMGFSSIYLYELFDAYPDPDETEVERHFGLFTADYAPKPAAEALRRLTGALDDQGEGARSFTPEIVRVGLDVAEANLLVCQRSSGEFVLGLADERPVWDPETLAPLAVPNRPVRVSLDRPRLVVSATDAITGEALPVPDGPVNEIPVTLRGNAVLLVVK</sequence>
<dbReference type="EMBL" id="BPQJ01000023">
    <property type="protein sequence ID" value="GJD64258.1"/>
    <property type="molecule type" value="Genomic_DNA"/>
</dbReference>
<organism evidence="2 3">
    <name type="scientific">Methylobacterium frigidaeris</name>
    <dbReference type="NCBI Taxonomy" id="2038277"/>
    <lineage>
        <taxon>Bacteria</taxon>
        <taxon>Pseudomonadati</taxon>
        <taxon>Pseudomonadota</taxon>
        <taxon>Alphaproteobacteria</taxon>
        <taxon>Hyphomicrobiales</taxon>
        <taxon>Methylobacteriaceae</taxon>
        <taxon>Methylobacterium</taxon>
    </lineage>
</organism>
<accession>A0AA37HEH4</accession>
<reference evidence="2" key="2">
    <citation type="submission" date="2021-08" db="EMBL/GenBank/DDBJ databases">
        <authorList>
            <person name="Tani A."/>
            <person name="Ola A."/>
            <person name="Ogura Y."/>
            <person name="Katsura K."/>
            <person name="Hayashi T."/>
        </authorList>
    </citation>
    <scope>NUCLEOTIDE SEQUENCE</scope>
    <source>
        <strain evidence="2">JCM 32048</strain>
    </source>
</reference>
<name>A0AA37HEH4_9HYPH</name>
<comment type="caution">
    <text evidence="2">The sequence shown here is derived from an EMBL/GenBank/DDBJ whole genome shotgun (WGS) entry which is preliminary data.</text>
</comment>
<dbReference type="Gene3D" id="3.20.20.80">
    <property type="entry name" value="Glycosidases"/>
    <property type="match status" value="1"/>
</dbReference>
<dbReference type="RefSeq" id="WP_238192400.1">
    <property type="nucleotide sequence ID" value="NZ_BPQJ01000023.1"/>
</dbReference>
<feature type="chain" id="PRO_5041281612" description="Calcium-binding protein" evidence="1">
    <location>
        <begin position="39"/>
        <end position="434"/>
    </location>
</feature>